<keyword evidence="2" id="KW-1185">Reference proteome</keyword>
<dbReference type="Proteomes" id="UP000270094">
    <property type="component" value="Unassembled WGS sequence"/>
</dbReference>
<gene>
    <name evidence="1" type="ORF">SVUK_LOCUS16321</name>
</gene>
<dbReference type="EMBL" id="UYYB01112344">
    <property type="protein sequence ID" value="VDM81323.1"/>
    <property type="molecule type" value="Genomic_DNA"/>
</dbReference>
<name>A0A3P7JKP8_STRVU</name>
<protein>
    <submittedName>
        <fullName evidence="1">Uncharacterized protein</fullName>
    </submittedName>
</protein>
<reference evidence="1 2" key="1">
    <citation type="submission" date="2018-11" db="EMBL/GenBank/DDBJ databases">
        <authorList>
            <consortium name="Pathogen Informatics"/>
        </authorList>
    </citation>
    <scope>NUCLEOTIDE SEQUENCE [LARGE SCALE GENOMIC DNA]</scope>
</reference>
<organism evidence="1 2">
    <name type="scientific">Strongylus vulgaris</name>
    <name type="common">Blood worm</name>
    <dbReference type="NCBI Taxonomy" id="40348"/>
    <lineage>
        <taxon>Eukaryota</taxon>
        <taxon>Metazoa</taxon>
        <taxon>Ecdysozoa</taxon>
        <taxon>Nematoda</taxon>
        <taxon>Chromadorea</taxon>
        <taxon>Rhabditida</taxon>
        <taxon>Rhabditina</taxon>
        <taxon>Rhabditomorpha</taxon>
        <taxon>Strongyloidea</taxon>
        <taxon>Strongylidae</taxon>
        <taxon>Strongylus</taxon>
    </lineage>
</organism>
<evidence type="ECO:0000313" key="2">
    <source>
        <dbReference type="Proteomes" id="UP000270094"/>
    </source>
</evidence>
<dbReference type="OrthoDB" id="5811584at2759"/>
<feature type="non-terminal residue" evidence="1">
    <location>
        <position position="1"/>
    </location>
</feature>
<dbReference type="AlphaFoldDB" id="A0A3P7JKP8"/>
<evidence type="ECO:0000313" key="1">
    <source>
        <dbReference type="EMBL" id="VDM81323.1"/>
    </source>
</evidence>
<accession>A0A3P7JKP8</accession>
<proteinExistence type="predicted"/>
<sequence length="141" mass="15978">FFPFAIQIEANWVITSSATGNSFVAVDDISLSVECFDKDGQLSPVHNWTSMTVDSCGSTGTQVIRAERCLQRGHRQDGQLSPVHNWTSMTVDSCGSTGTQVIRAERCLQRGHRQGPYQYLIVDHREQIWTVPETLPYRWLY</sequence>